<feature type="compositionally biased region" description="Acidic residues" evidence="1">
    <location>
        <begin position="95"/>
        <end position="117"/>
    </location>
</feature>
<proteinExistence type="predicted"/>
<reference evidence="2 3" key="1">
    <citation type="submission" date="2019-08" db="EMBL/GenBank/DDBJ databases">
        <title>Complete genome sequence of Kushneria sp. YCWA18, a halophilic phosphate-solubilizing bacterium isolated from Daqiao saltern in China.</title>
        <authorList>
            <person name="Du G.-X."/>
            <person name="Qu L.-Y."/>
        </authorList>
    </citation>
    <scope>NUCLEOTIDE SEQUENCE [LARGE SCALE GENOMIC DNA]</scope>
    <source>
        <strain evidence="2 3">YCWA18</strain>
    </source>
</reference>
<evidence type="ECO:0000313" key="3">
    <source>
        <dbReference type="Proteomes" id="UP000322553"/>
    </source>
</evidence>
<sequence>MKLRAKRPLYIRGGVVTGEFETDEQHGRELVRKGFALQADGHEVPPHNPISNEPQALEDLRARAAELGISNVGRMKEETLRERIAEAEKAAAEQTEGEGEDGSEDGDGDTETTDDSQ</sequence>
<dbReference type="AlphaFoldDB" id="A0A5C0ZYA2"/>
<organism evidence="2 3">
    <name type="scientific">Kushneria phosphatilytica</name>
    <dbReference type="NCBI Taxonomy" id="657387"/>
    <lineage>
        <taxon>Bacteria</taxon>
        <taxon>Pseudomonadati</taxon>
        <taxon>Pseudomonadota</taxon>
        <taxon>Gammaproteobacteria</taxon>
        <taxon>Oceanospirillales</taxon>
        <taxon>Halomonadaceae</taxon>
        <taxon>Kushneria</taxon>
    </lineage>
</organism>
<dbReference type="KEGG" id="kuy:FY550_06870"/>
<dbReference type="OrthoDB" id="7018475at2"/>
<dbReference type="RefSeq" id="WP_139148632.1">
    <property type="nucleotide sequence ID" value="NZ_CP043420.1"/>
</dbReference>
<protein>
    <submittedName>
        <fullName evidence="2">Uncharacterized protein</fullName>
    </submittedName>
</protein>
<evidence type="ECO:0000256" key="1">
    <source>
        <dbReference type="SAM" id="MobiDB-lite"/>
    </source>
</evidence>
<dbReference type="Proteomes" id="UP000322553">
    <property type="component" value="Chromosome"/>
</dbReference>
<gene>
    <name evidence="2" type="ORF">FY550_06870</name>
</gene>
<feature type="region of interest" description="Disordered" evidence="1">
    <location>
        <begin position="83"/>
        <end position="117"/>
    </location>
</feature>
<keyword evidence="3" id="KW-1185">Reference proteome</keyword>
<accession>A0A5C0ZYA2</accession>
<dbReference type="EMBL" id="CP043420">
    <property type="protein sequence ID" value="QEL10876.1"/>
    <property type="molecule type" value="Genomic_DNA"/>
</dbReference>
<name>A0A5C0ZYA2_9GAMM</name>
<evidence type="ECO:0000313" key="2">
    <source>
        <dbReference type="EMBL" id="QEL10876.1"/>
    </source>
</evidence>